<comment type="caution">
    <text evidence="2">The sequence shown here is derived from an EMBL/GenBank/DDBJ whole genome shotgun (WGS) entry which is preliminary data.</text>
</comment>
<keyword evidence="1" id="KW-0812">Transmembrane</keyword>
<proteinExistence type="predicted"/>
<dbReference type="EMBL" id="JAZAVK010000010">
    <property type="protein sequence ID" value="KAK7431632.1"/>
    <property type="molecule type" value="Genomic_DNA"/>
</dbReference>
<keyword evidence="1" id="KW-1133">Transmembrane helix</keyword>
<sequence length="158" mass="17771">MAILACLLQIAFGAMLLFRNLPFAGILFAFYLAGTAYMVNPLIFGWATIILLRTGDDAVRSVILYSMKIGSMVLWTFWGIIFYNAADAPYWKKGSITLIACCAVTFGYIWLVQYLDKQTMSKYGHRTHEDAETLPTELDDTIKETGMPRVSEKNETTS</sequence>
<evidence type="ECO:0000313" key="3">
    <source>
        <dbReference type="Proteomes" id="UP001498421"/>
    </source>
</evidence>
<gene>
    <name evidence="2" type="ORF">QQZ08_001850</name>
</gene>
<evidence type="ECO:0000313" key="2">
    <source>
        <dbReference type="EMBL" id="KAK7431632.1"/>
    </source>
</evidence>
<feature type="transmembrane region" description="Helical" evidence="1">
    <location>
        <begin position="95"/>
        <end position="115"/>
    </location>
</feature>
<reference evidence="2 3" key="1">
    <citation type="journal article" date="2025" name="Microbiol. Resour. Announc.">
        <title>Draft genome sequences for Neonectria magnoliae and Neonectria punicea, canker pathogens of Liriodendron tulipifera and Acer saccharum in West Virginia.</title>
        <authorList>
            <person name="Petronek H.M."/>
            <person name="Kasson M.T."/>
            <person name="Metheny A.M."/>
            <person name="Stauder C.M."/>
            <person name="Lovett B."/>
            <person name="Lynch S.C."/>
            <person name="Garnas J.R."/>
            <person name="Kasson L.R."/>
            <person name="Stajich J.E."/>
        </authorList>
    </citation>
    <scope>NUCLEOTIDE SEQUENCE [LARGE SCALE GENOMIC DNA]</scope>
    <source>
        <strain evidence="2 3">NRRL 64651</strain>
    </source>
</reference>
<keyword evidence="3" id="KW-1185">Reference proteome</keyword>
<accession>A0ABR1IF75</accession>
<evidence type="ECO:0000256" key="1">
    <source>
        <dbReference type="SAM" id="Phobius"/>
    </source>
</evidence>
<feature type="transmembrane region" description="Helical" evidence="1">
    <location>
        <begin position="62"/>
        <end position="83"/>
    </location>
</feature>
<keyword evidence="1" id="KW-0472">Membrane</keyword>
<name>A0ABR1IF75_9HYPO</name>
<dbReference type="Proteomes" id="UP001498421">
    <property type="component" value="Unassembled WGS sequence"/>
</dbReference>
<feature type="transmembrane region" description="Helical" evidence="1">
    <location>
        <begin position="23"/>
        <end position="50"/>
    </location>
</feature>
<organism evidence="2 3">
    <name type="scientific">Neonectria magnoliae</name>
    <dbReference type="NCBI Taxonomy" id="2732573"/>
    <lineage>
        <taxon>Eukaryota</taxon>
        <taxon>Fungi</taxon>
        <taxon>Dikarya</taxon>
        <taxon>Ascomycota</taxon>
        <taxon>Pezizomycotina</taxon>
        <taxon>Sordariomycetes</taxon>
        <taxon>Hypocreomycetidae</taxon>
        <taxon>Hypocreales</taxon>
        <taxon>Nectriaceae</taxon>
        <taxon>Neonectria</taxon>
    </lineage>
</organism>
<protein>
    <submittedName>
        <fullName evidence="2">Uncharacterized protein</fullName>
    </submittedName>
</protein>